<keyword evidence="2" id="KW-1185">Reference proteome</keyword>
<reference evidence="1 2" key="1">
    <citation type="journal article" date="2021" name="Sci. Rep.">
        <title>The distribution of antibiotic resistance genes in chicken gut microbiota commensals.</title>
        <authorList>
            <person name="Juricova H."/>
            <person name="Matiasovicova J."/>
            <person name="Kubasova T."/>
            <person name="Cejkova D."/>
            <person name="Rychlik I."/>
        </authorList>
    </citation>
    <scope>NUCLEOTIDE SEQUENCE [LARGE SCALE GENOMIC DNA]</scope>
    <source>
        <strain evidence="1 2">An564</strain>
    </source>
</reference>
<dbReference type="Proteomes" id="UP000724149">
    <property type="component" value="Unassembled WGS sequence"/>
</dbReference>
<comment type="caution">
    <text evidence="1">The sequence shown here is derived from an EMBL/GenBank/DDBJ whole genome shotgun (WGS) entry which is preliminary data.</text>
</comment>
<organism evidence="1 2">
    <name type="scientific">Hydrogenoanaerobacterium saccharovorans</name>
    <dbReference type="NCBI Taxonomy" id="474960"/>
    <lineage>
        <taxon>Bacteria</taxon>
        <taxon>Bacillati</taxon>
        <taxon>Bacillota</taxon>
        <taxon>Clostridia</taxon>
        <taxon>Eubacteriales</taxon>
        <taxon>Oscillospiraceae</taxon>
        <taxon>Hydrogenoanaerobacterium</taxon>
    </lineage>
</organism>
<protein>
    <recommendedName>
        <fullName evidence="3">Nif11-like leader peptide domain-containing protein</fullName>
    </recommendedName>
</protein>
<accession>A0ABS2GK64</accession>
<proteinExistence type="predicted"/>
<gene>
    <name evidence="1" type="ORF">H9X81_04070</name>
</gene>
<evidence type="ECO:0008006" key="3">
    <source>
        <dbReference type="Google" id="ProtNLM"/>
    </source>
</evidence>
<dbReference type="EMBL" id="JACSNR010000003">
    <property type="protein sequence ID" value="MBM6922870.1"/>
    <property type="molecule type" value="Genomic_DNA"/>
</dbReference>
<evidence type="ECO:0000313" key="2">
    <source>
        <dbReference type="Proteomes" id="UP000724149"/>
    </source>
</evidence>
<evidence type="ECO:0000313" key="1">
    <source>
        <dbReference type="EMBL" id="MBM6922870.1"/>
    </source>
</evidence>
<name>A0ABS2GK64_9FIRM</name>
<sequence length="103" mass="11219">MTVKELEAAFTAAAENTMQKAEALGLDSASLRAQCEKHGAAACLKRCIQRGQEIPLSRELTAAGQTGLRLEALAVESRFAELFTDEEINACLERLIEAGYYKI</sequence>
<dbReference type="RefSeq" id="WP_177503939.1">
    <property type="nucleotide sequence ID" value="NZ_JACSNR010000003.1"/>
</dbReference>